<keyword evidence="5" id="KW-0812">Transmembrane</keyword>
<feature type="domain" description="Multidrug resistance protein MdtA-like C-terminal permuted SH3" evidence="7">
    <location>
        <begin position="496"/>
        <end position="552"/>
    </location>
</feature>
<reference evidence="9 10" key="1">
    <citation type="journal article" date="2016" name="Nat. Commun.">
        <title>Thousands of microbial genomes shed light on interconnected biogeochemical processes in an aquifer system.</title>
        <authorList>
            <person name="Anantharaman K."/>
            <person name="Brown C.T."/>
            <person name="Hug L.A."/>
            <person name="Sharon I."/>
            <person name="Castelle C.J."/>
            <person name="Probst A.J."/>
            <person name="Thomas B.C."/>
            <person name="Singh A."/>
            <person name="Wilkins M.J."/>
            <person name="Karaoz U."/>
            <person name="Brodie E.L."/>
            <person name="Williams K.H."/>
            <person name="Hubbard S.S."/>
            <person name="Banfield J.F."/>
        </authorList>
    </citation>
    <scope>NUCLEOTIDE SEQUENCE [LARGE SCALE GENOMIC DNA]</scope>
</reference>
<dbReference type="PANTHER" id="PTHR32347">
    <property type="entry name" value="EFFLUX SYSTEM COMPONENT YKNX-RELATED"/>
    <property type="match status" value="1"/>
</dbReference>
<feature type="transmembrane region" description="Helical" evidence="5">
    <location>
        <begin position="12"/>
        <end position="31"/>
    </location>
</feature>
<dbReference type="GO" id="GO:0016020">
    <property type="term" value="C:membrane"/>
    <property type="evidence" value="ECO:0007669"/>
    <property type="project" value="InterPro"/>
</dbReference>
<evidence type="ECO:0000259" key="8">
    <source>
        <dbReference type="Pfam" id="PF25973"/>
    </source>
</evidence>
<evidence type="ECO:0000256" key="3">
    <source>
        <dbReference type="ARBA" id="ARBA00023054"/>
    </source>
</evidence>
<dbReference type="Gene3D" id="2.40.30.170">
    <property type="match status" value="1"/>
</dbReference>
<dbReference type="InterPro" id="IPR058647">
    <property type="entry name" value="BSH_CzcB-like"/>
</dbReference>
<dbReference type="GO" id="GO:0030313">
    <property type="term" value="C:cell envelope"/>
    <property type="evidence" value="ECO:0007669"/>
    <property type="project" value="UniProtKB-SubCell"/>
</dbReference>
<keyword evidence="5" id="KW-1133">Transmembrane helix</keyword>
<dbReference type="NCBIfam" id="TIGR01730">
    <property type="entry name" value="RND_mfp"/>
    <property type="match status" value="1"/>
</dbReference>
<dbReference type="Gene3D" id="2.40.50.100">
    <property type="match status" value="2"/>
</dbReference>
<dbReference type="InterPro" id="IPR058627">
    <property type="entry name" value="MdtA-like_C"/>
</dbReference>
<name>A0A1G2FKS2_9BACT</name>
<sequence length="556" mass="60480">MVKHLIMKKLIIIVSVLAIIGGVILGGYGYFGGKKSPEYDFSIAFKGGVVQEVSVTGRVEPAKAVEIAFEKSGRVSSIYAKVGQKVSAGQILTRLENNELLAQLLQAEANLEAEKIKLTELEKGARPEEIQSAQTKTDNAKRSLEDALINLKNVKNKAEVDLDDAYKNALTTAQKSASIGKNALLTLTDIQTAHFADLSQNSLRIEETKAQAVLTLLGAQNAGRWQNEFLSVLNGGAFGLIQEAINNHKRENIDKALQEIISGLREVKQAIQAVPASPKLTLTEKTDLSTEENNINTEIAVISQKQGNIETEKAVNINNIASAEMNFNQAKRSLATAEDDLILKKAGAREEEILSQKARIKSSQAALKNIQAQIDKTILRAPINGLVTKRDAEVGEIISANTPIFSLISEAEFQIKANVAEADITKVKTGKDAKITLDAYGRDIIFEAKVNAIDPAETIIEGVTTYKTTLQFIQKDERIKSGMTANIDILSEKRFDVIVAPQKAVIKKDSGEFVRILEGENIKEIPVKTGLRGSDGNIEIIKGINQGDKVITFIGE</sequence>
<evidence type="ECO:0000259" key="7">
    <source>
        <dbReference type="Pfam" id="PF25967"/>
    </source>
</evidence>
<dbReference type="AlphaFoldDB" id="A0A1G2FKS2"/>
<evidence type="ECO:0000256" key="1">
    <source>
        <dbReference type="ARBA" id="ARBA00004196"/>
    </source>
</evidence>
<dbReference type="Gene3D" id="2.40.420.20">
    <property type="match status" value="1"/>
</dbReference>
<dbReference type="InterPro" id="IPR058792">
    <property type="entry name" value="Beta-barrel_RND_2"/>
</dbReference>
<comment type="similarity">
    <text evidence="2">Belongs to the membrane fusion protein (MFP) (TC 8.A.1) family.</text>
</comment>
<dbReference type="PANTHER" id="PTHR32347:SF14">
    <property type="entry name" value="EFFLUX SYSTEM COMPONENT YKNX-RELATED"/>
    <property type="match status" value="1"/>
</dbReference>
<feature type="domain" description="CusB-like beta-barrel" evidence="6">
    <location>
        <begin position="415"/>
        <end position="491"/>
    </location>
</feature>
<keyword evidence="3 4" id="KW-0175">Coiled coil</keyword>
<comment type="caution">
    <text evidence="9">The sequence shown here is derived from an EMBL/GenBank/DDBJ whole genome shotgun (WGS) entry which is preliminary data.</text>
</comment>
<dbReference type="STRING" id="1802000.A3A94_03040"/>
<dbReference type="SUPFAM" id="SSF111369">
    <property type="entry name" value="HlyD-like secretion proteins"/>
    <property type="match status" value="2"/>
</dbReference>
<keyword evidence="5" id="KW-0472">Membrane</keyword>
<proteinExistence type="inferred from homology"/>
<protein>
    <submittedName>
        <fullName evidence="9">Uncharacterized protein</fullName>
    </submittedName>
</protein>
<dbReference type="InterPro" id="IPR006143">
    <property type="entry name" value="RND_pump_MFP"/>
</dbReference>
<feature type="domain" description="CzcB-like barrel-sandwich hybrid" evidence="8">
    <location>
        <begin position="66"/>
        <end position="407"/>
    </location>
</feature>
<dbReference type="GO" id="GO:0022857">
    <property type="term" value="F:transmembrane transporter activity"/>
    <property type="evidence" value="ECO:0007669"/>
    <property type="project" value="InterPro"/>
</dbReference>
<dbReference type="Pfam" id="PF25954">
    <property type="entry name" value="Beta-barrel_RND_2"/>
    <property type="match status" value="1"/>
</dbReference>
<evidence type="ECO:0000259" key="6">
    <source>
        <dbReference type="Pfam" id="PF25954"/>
    </source>
</evidence>
<comment type="subcellular location">
    <subcellularLocation>
        <location evidence="1">Cell envelope</location>
    </subcellularLocation>
</comment>
<dbReference type="EMBL" id="MHNE01000022">
    <property type="protein sequence ID" value="OGZ38230.1"/>
    <property type="molecule type" value="Genomic_DNA"/>
</dbReference>
<dbReference type="Pfam" id="PF25973">
    <property type="entry name" value="BSH_CzcB"/>
    <property type="match status" value="1"/>
</dbReference>
<evidence type="ECO:0000313" key="9">
    <source>
        <dbReference type="EMBL" id="OGZ38230.1"/>
    </source>
</evidence>
<dbReference type="Proteomes" id="UP000178787">
    <property type="component" value="Unassembled WGS sequence"/>
</dbReference>
<dbReference type="InterPro" id="IPR050465">
    <property type="entry name" value="UPF0194_transport"/>
</dbReference>
<gene>
    <name evidence="9" type="ORF">A3A94_03040</name>
</gene>
<accession>A0A1G2FKS2</accession>
<evidence type="ECO:0000256" key="2">
    <source>
        <dbReference type="ARBA" id="ARBA00009477"/>
    </source>
</evidence>
<organism evidence="9 10">
    <name type="scientific">Candidatus Portnoybacteria bacterium RIFCSPLOWO2_01_FULL_43_11</name>
    <dbReference type="NCBI Taxonomy" id="1802000"/>
    <lineage>
        <taxon>Bacteria</taxon>
        <taxon>Candidatus Portnoyibacteriota</taxon>
    </lineage>
</organism>
<evidence type="ECO:0000313" key="10">
    <source>
        <dbReference type="Proteomes" id="UP000178787"/>
    </source>
</evidence>
<evidence type="ECO:0000256" key="5">
    <source>
        <dbReference type="SAM" id="Phobius"/>
    </source>
</evidence>
<evidence type="ECO:0000256" key="4">
    <source>
        <dbReference type="SAM" id="Coils"/>
    </source>
</evidence>
<dbReference type="Pfam" id="PF25967">
    <property type="entry name" value="RND-MFP_C"/>
    <property type="match status" value="1"/>
</dbReference>
<feature type="coiled-coil region" evidence="4">
    <location>
        <begin position="97"/>
        <end position="168"/>
    </location>
</feature>